<protein>
    <submittedName>
        <fullName evidence="2">Uncharacterized protein</fullName>
    </submittedName>
</protein>
<reference evidence="2 3" key="1">
    <citation type="submission" date="2013-11" db="EMBL/GenBank/DDBJ databases">
        <title>The Genome Sequence of Phytophthora parasitica P10297.</title>
        <authorList>
            <consortium name="The Broad Institute Genomics Platform"/>
            <person name="Russ C."/>
            <person name="Tyler B."/>
            <person name="Panabieres F."/>
            <person name="Shan W."/>
            <person name="Tripathy S."/>
            <person name="Grunwald N."/>
            <person name="Machado M."/>
            <person name="Johnson C.S."/>
            <person name="Walker B."/>
            <person name="Young S.K."/>
            <person name="Zeng Q."/>
            <person name="Gargeya S."/>
            <person name="Fitzgerald M."/>
            <person name="Haas B."/>
            <person name="Abouelleil A."/>
            <person name="Allen A.W."/>
            <person name="Alvarado L."/>
            <person name="Arachchi H.M."/>
            <person name="Berlin A.M."/>
            <person name="Chapman S.B."/>
            <person name="Gainer-Dewar J."/>
            <person name="Goldberg J."/>
            <person name="Griggs A."/>
            <person name="Gujja S."/>
            <person name="Hansen M."/>
            <person name="Howarth C."/>
            <person name="Imamovic A."/>
            <person name="Ireland A."/>
            <person name="Larimer J."/>
            <person name="McCowan C."/>
            <person name="Murphy C."/>
            <person name="Pearson M."/>
            <person name="Poon T.W."/>
            <person name="Priest M."/>
            <person name="Roberts A."/>
            <person name="Saif S."/>
            <person name="Shea T."/>
            <person name="Sisk P."/>
            <person name="Sykes S."/>
            <person name="Wortman J."/>
            <person name="Nusbaum C."/>
            <person name="Birren B."/>
        </authorList>
    </citation>
    <scope>NUCLEOTIDE SEQUENCE [LARGE SCALE GENOMIC DNA]</scope>
    <source>
        <strain evidence="2 3">P10297</strain>
    </source>
</reference>
<comment type="caution">
    <text evidence="2">The sequence shown here is derived from an EMBL/GenBank/DDBJ whole genome shotgun (WGS) entry which is preliminary data.</text>
</comment>
<accession>W2ZPM5</accession>
<organism evidence="2 3">
    <name type="scientific">Phytophthora nicotianae P10297</name>
    <dbReference type="NCBI Taxonomy" id="1317064"/>
    <lineage>
        <taxon>Eukaryota</taxon>
        <taxon>Sar</taxon>
        <taxon>Stramenopiles</taxon>
        <taxon>Oomycota</taxon>
        <taxon>Peronosporomycetes</taxon>
        <taxon>Peronosporales</taxon>
        <taxon>Peronosporaceae</taxon>
        <taxon>Phytophthora</taxon>
    </lineage>
</organism>
<dbReference type="AlphaFoldDB" id="W2ZPM5"/>
<evidence type="ECO:0000256" key="1">
    <source>
        <dbReference type="SAM" id="MobiDB-lite"/>
    </source>
</evidence>
<dbReference type="Proteomes" id="UP000018948">
    <property type="component" value="Unassembled WGS sequence"/>
</dbReference>
<evidence type="ECO:0000313" key="2">
    <source>
        <dbReference type="EMBL" id="ETP49332.1"/>
    </source>
</evidence>
<name>W2ZPM5_PHYNI</name>
<dbReference type="EMBL" id="ANIY01001107">
    <property type="protein sequence ID" value="ETP49332.1"/>
    <property type="molecule type" value="Genomic_DNA"/>
</dbReference>
<evidence type="ECO:0000313" key="3">
    <source>
        <dbReference type="Proteomes" id="UP000018948"/>
    </source>
</evidence>
<proteinExistence type="predicted"/>
<feature type="region of interest" description="Disordered" evidence="1">
    <location>
        <begin position="45"/>
        <end position="65"/>
    </location>
</feature>
<sequence>DLVHVEELRSTVAQRHEGQTLVSEERQGSEGRRLLAAALSTRAEKDAGRLAHQSTSSPQATGRVEEGLDLRWQRAEARGEAEQDAVRLLQGVHSGDGVVLLGGGVHLAQDLVGERFLHLVDLGSHAVDGFDALLGSLGELGDVAIGGVVDDSDLGHDG</sequence>
<feature type="non-terminal residue" evidence="2">
    <location>
        <position position="1"/>
    </location>
</feature>
<gene>
    <name evidence="2" type="ORF">F442_05125</name>
</gene>